<keyword evidence="2" id="KW-1133">Transmembrane helix</keyword>
<feature type="compositionally biased region" description="Low complexity" evidence="1">
    <location>
        <begin position="203"/>
        <end position="222"/>
    </location>
</feature>
<feature type="transmembrane region" description="Helical" evidence="2">
    <location>
        <begin position="235"/>
        <end position="259"/>
    </location>
</feature>
<protein>
    <submittedName>
        <fullName evidence="3">Uncharacterized protein</fullName>
    </submittedName>
</protein>
<evidence type="ECO:0000313" key="4">
    <source>
        <dbReference type="Proteomes" id="UP001218218"/>
    </source>
</evidence>
<keyword evidence="2" id="KW-0812">Transmembrane</keyword>
<keyword evidence="2" id="KW-0472">Membrane</keyword>
<accession>A0AAD7EP99</accession>
<dbReference type="AlphaFoldDB" id="A0AAD7EP99"/>
<name>A0AAD7EP99_9AGAR</name>
<sequence>MCSFPKVLEGSIKVDADILSPSRLLVRLFFCSGTNDVVTALILDRRRKAHSSLPSDLIVKRSSPGRLVFRLAQITQTAVTLWQFGQPRLLNGQVTAPLQPLGTASDGGAITYLYQALNPGRDIVTTDGGGFLTTKNIAFATSGWVERFETHAISCGFVDSTFGQCLDSNAVTTSLANSGLSTPVVIPISQAVPQVLGSQIPTSLGTAESTATSSSISPTSTDTDNRDPPVKKAPVGAIIGGVVGVFLLGIGALAALWWCRRRRLRHITNDVAPRPYGHEENSAYNPAPHSEMGAVSSFLLPAGPYSSASGLGTANIMKIRHQFSGAPAPASTSGLSSASSAPSNMPIPASKSAEALHHRTNNQDFDRSPPPPRYS</sequence>
<keyword evidence="4" id="KW-1185">Reference proteome</keyword>
<feature type="compositionally biased region" description="Low complexity" evidence="1">
    <location>
        <begin position="327"/>
        <end position="350"/>
    </location>
</feature>
<evidence type="ECO:0000256" key="1">
    <source>
        <dbReference type="SAM" id="MobiDB-lite"/>
    </source>
</evidence>
<evidence type="ECO:0000313" key="3">
    <source>
        <dbReference type="EMBL" id="KAJ7339983.1"/>
    </source>
</evidence>
<proteinExistence type="predicted"/>
<evidence type="ECO:0000256" key="2">
    <source>
        <dbReference type="SAM" id="Phobius"/>
    </source>
</evidence>
<gene>
    <name evidence="3" type="ORF">DFH08DRAFT_1013635</name>
</gene>
<organism evidence="3 4">
    <name type="scientific">Mycena albidolilacea</name>
    <dbReference type="NCBI Taxonomy" id="1033008"/>
    <lineage>
        <taxon>Eukaryota</taxon>
        <taxon>Fungi</taxon>
        <taxon>Dikarya</taxon>
        <taxon>Basidiomycota</taxon>
        <taxon>Agaricomycotina</taxon>
        <taxon>Agaricomycetes</taxon>
        <taxon>Agaricomycetidae</taxon>
        <taxon>Agaricales</taxon>
        <taxon>Marasmiineae</taxon>
        <taxon>Mycenaceae</taxon>
        <taxon>Mycena</taxon>
    </lineage>
</organism>
<comment type="caution">
    <text evidence="3">The sequence shown here is derived from an EMBL/GenBank/DDBJ whole genome shotgun (WGS) entry which is preliminary data.</text>
</comment>
<feature type="region of interest" description="Disordered" evidence="1">
    <location>
        <begin position="203"/>
        <end position="229"/>
    </location>
</feature>
<dbReference type="Proteomes" id="UP001218218">
    <property type="component" value="Unassembled WGS sequence"/>
</dbReference>
<dbReference type="EMBL" id="JARIHO010000027">
    <property type="protein sequence ID" value="KAJ7339983.1"/>
    <property type="molecule type" value="Genomic_DNA"/>
</dbReference>
<reference evidence="3" key="1">
    <citation type="submission" date="2023-03" db="EMBL/GenBank/DDBJ databases">
        <title>Massive genome expansion in bonnet fungi (Mycena s.s.) driven by repeated elements and novel gene families across ecological guilds.</title>
        <authorList>
            <consortium name="Lawrence Berkeley National Laboratory"/>
            <person name="Harder C.B."/>
            <person name="Miyauchi S."/>
            <person name="Viragh M."/>
            <person name="Kuo A."/>
            <person name="Thoen E."/>
            <person name="Andreopoulos B."/>
            <person name="Lu D."/>
            <person name="Skrede I."/>
            <person name="Drula E."/>
            <person name="Henrissat B."/>
            <person name="Morin E."/>
            <person name="Kohler A."/>
            <person name="Barry K."/>
            <person name="LaButti K."/>
            <person name="Morin E."/>
            <person name="Salamov A."/>
            <person name="Lipzen A."/>
            <person name="Mereny Z."/>
            <person name="Hegedus B."/>
            <person name="Baldrian P."/>
            <person name="Stursova M."/>
            <person name="Weitz H."/>
            <person name="Taylor A."/>
            <person name="Grigoriev I.V."/>
            <person name="Nagy L.G."/>
            <person name="Martin F."/>
            <person name="Kauserud H."/>
        </authorList>
    </citation>
    <scope>NUCLEOTIDE SEQUENCE</scope>
    <source>
        <strain evidence="3">CBHHK002</strain>
    </source>
</reference>
<feature type="region of interest" description="Disordered" evidence="1">
    <location>
        <begin position="327"/>
        <end position="375"/>
    </location>
</feature>